<evidence type="ECO:0000313" key="10">
    <source>
        <dbReference type="Proteomes" id="UP001152172"/>
    </source>
</evidence>
<feature type="domain" description="RecX second three-helical" evidence="6">
    <location>
        <begin position="108"/>
        <end position="149"/>
    </location>
</feature>
<evidence type="ECO:0000259" key="7">
    <source>
        <dbReference type="Pfam" id="PF21981"/>
    </source>
</evidence>
<evidence type="ECO:0000259" key="8">
    <source>
        <dbReference type="Pfam" id="PF21982"/>
    </source>
</evidence>
<evidence type="ECO:0000256" key="4">
    <source>
        <dbReference type="ARBA" id="ARBA00022490"/>
    </source>
</evidence>
<dbReference type="PANTHER" id="PTHR33602:SF1">
    <property type="entry name" value="REGULATORY PROTEIN RECX FAMILY PROTEIN"/>
    <property type="match status" value="1"/>
</dbReference>
<feature type="domain" description="RecX first three-helical" evidence="8">
    <location>
        <begin position="62"/>
        <end position="101"/>
    </location>
</feature>
<proteinExistence type="inferred from homology"/>
<dbReference type="InterPro" id="IPR053926">
    <property type="entry name" value="RecX_HTH_1st"/>
</dbReference>
<dbReference type="RefSeq" id="WP_090568457.1">
    <property type="nucleotide sequence ID" value="NZ_CP189791.1"/>
</dbReference>
<feature type="domain" description="RecX third three-helical" evidence="7">
    <location>
        <begin position="211"/>
        <end position="257"/>
    </location>
</feature>
<comment type="function">
    <text evidence="5">Modulates RecA activity.</text>
</comment>
<gene>
    <name evidence="5 9" type="primary">recX</name>
    <name evidence="9" type="ORF">M9R61_12565</name>
</gene>
<dbReference type="Proteomes" id="UP001152172">
    <property type="component" value="Unassembled WGS sequence"/>
</dbReference>
<dbReference type="GO" id="GO:0006282">
    <property type="term" value="P:regulation of DNA repair"/>
    <property type="evidence" value="ECO:0007669"/>
    <property type="project" value="UniProtKB-UniRule"/>
</dbReference>
<dbReference type="InterPro" id="IPR036388">
    <property type="entry name" value="WH-like_DNA-bd_sf"/>
</dbReference>
<dbReference type="GO" id="GO:0005737">
    <property type="term" value="C:cytoplasm"/>
    <property type="evidence" value="ECO:0007669"/>
    <property type="project" value="UniProtKB-SubCell"/>
</dbReference>
<keyword evidence="4 5" id="KW-0963">Cytoplasm</keyword>
<sequence length="270" mass="31779">MPVITKIARQKNNNERYNLYLDEKYAFSLDEAVLIKYQLSKGKVIEEFTLDEIVFDDEVRKAFNKAINFLSYRMRSEHEVKQKLLQNEFGEAVILEAIRKLYEFGFLNDESFTKALVETQKRNSKKGPTAIRQELKKKGIEKDLQEKVLGDYSEEEQVGIAVTLAEKIIKQSQDKTPRQIKQKVQDTLQRKGYNFTIISQALSAFELEKNEEEWIEIIATQGDKIWRKYASKYNGNDLRRRVKQALYQKGFPAEQIDLYIEKKELEDQDE</sequence>
<protein>
    <recommendedName>
        <fullName evidence="3 5">Regulatory protein RecX</fullName>
    </recommendedName>
</protein>
<dbReference type="PANTHER" id="PTHR33602">
    <property type="entry name" value="REGULATORY PROTEIN RECX FAMILY PROTEIN"/>
    <property type="match status" value="1"/>
</dbReference>
<dbReference type="HAMAP" id="MF_01114">
    <property type="entry name" value="RecX"/>
    <property type="match status" value="1"/>
</dbReference>
<accession>A0A9X3LAF7</accession>
<dbReference type="Gene3D" id="1.10.10.10">
    <property type="entry name" value="Winged helix-like DNA-binding domain superfamily/Winged helix DNA-binding domain"/>
    <property type="match status" value="4"/>
</dbReference>
<dbReference type="Pfam" id="PF21981">
    <property type="entry name" value="RecX_HTH3"/>
    <property type="match status" value="2"/>
</dbReference>
<dbReference type="AlphaFoldDB" id="A0A9X3LAF7"/>
<dbReference type="EMBL" id="JAMKBI010000008">
    <property type="protein sequence ID" value="MCZ8534147.1"/>
    <property type="molecule type" value="Genomic_DNA"/>
</dbReference>
<organism evidence="9 10">
    <name type="scientific">Psychrobacillus psychrodurans</name>
    <dbReference type="NCBI Taxonomy" id="126157"/>
    <lineage>
        <taxon>Bacteria</taxon>
        <taxon>Bacillati</taxon>
        <taxon>Bacillota</taxon>
        <taxon>Bacilli</taxon>
        <taxon>Bacillales</taxon>
        <taxon>Bacillaceae</taxon>
        <taxon>Psychrobacillus</taxon>
    </lineage>
</organism>
<evidence type="ECO:0000256" key="3">
    <source>
        <dbReference type="ARBA" id="ARBA00018111"/>
    </source>
</evidence>
<dbReference type="InterPro" id="IPR003783">
    <property type="entry name" value="Regulatory_RecX"/>
</dbReference>
<comment type="caution">
    <text evidence="9">The sequence shown here is derived from an EMBL/GenBank/DDBJ whole genome shotgun (WGS) entry which is preliminary data.</text>
</comment>
<name>A0A9X3LAF7_9BACI</name>
<evidence type="ECO:0000259" key="6">
    <source>
        <dbReference type="Pfam" id="PF02631"/>
    </source>
</evidence>
<dbReference type="NCBIfam" id="NF010733">
    <property type="entry name" value="PRK14135.1"/>
    <property type="match status" value="1"/>
</dbReference>
<dbReference type="InterPro" id="IPR053924">
    <property type="entry name" value="RecX_HTH_2nd"/>
</dbReference>
<evidence type="ECO:0000313" key="9">
    <source>
        <dbReference type="EMBL" id="MCZ8534147.1"/>
    </source>
</evidence>
<dbReference type="Pfam" id="PF02631">
    <property type="entry name" value="RecX_HTH2"/>
    <property type="match status" value="1"/>
</dbReference>
<keyword evidence="10" id="KW-1185">Reference proteome</keyword>
<evidence type="ECO:0000256" key="2">
    <source>
        <dbReference type="ARBA" id="ARBA00009695"/>
    </source>
</evidence>
<evidence type="ECO:0000256" key="1">
    <source>
        <dbReference type="ARBA" id="ARBA00004496"/>
    </source>
</evidence>
<comment type="subcellular location">
    <subcellularLocation>
        <location evidence="1 5">Cytoplasm</location>
    </subcellularLocation>
</comment>
<dbReference type="OrthoDB" id="5421057at2"/>
<evidence type="ECO:0000256" key="5">
    <source>
        <dbReference type="HAMAP-Rule" id="MF_01114"/>
    </source>
</evidence>
<dbReference type="InterPro" id="IPR053925">
    <property type="entry name" value="RecX_HTH_3rd"/>
</dbReference>
<dbReference type="Pfam" id="PF21982">
    <property type="entry name" value="RecX_HTH1"/>
    <property type="match status" value="1"/>
</dbReference>
<reference evidence="9" key="1">
    <citation type="submission" date="2022-05" db="EMBL/GenBank/DDBJ databases">
        <authorList>
            <person name="Colautti A."/>
            <person name="Iacumin L."/>
        </authorList>
    </citation>
    <scope>NUCLEOTIDE SEQUENCE</scope>
    <source>
        <strain evidence="9">DSM 30747</strain>
    </source>
</reference>
<feature type="domain" description="RecX third three-helical" evidence="7">
    <location>
        <begin position="155"/>
        <end position="202"/>
    </location>
</feature>
<comment type="similarity">
    <text evidence="2 5">Belongs to the RecX family.</text>
</comment>